<reference evidence="3 4" key="1">
    <citation type="submission" date="2019-11" db="EMBL/GenBank/DDBJ databases">
        <title>Whole-genome sequence of the anaerobic purple sulfur bacterium Allochromatium palmeri DSM 15591.</title>
        <authorList>
            <person name="Kyndt J.A."/>
            <person name="Meyer T.E."/>
        </authorList>
    </citation>
    <scope>NUCLEOTIDE SEQUENCE [LARGE SCALE GENOMIC DNA]</scope>
    <source>
        <strain evidence="3 4">DSM 15591</strain>
    </source>
</reference>
<dbReference type="RefSeq" id="WP_155449854.1">
    <property type="nucleotide sequence ID" value="NZ_WNKT01000016.1"/>
</dbReference>
<dbReference type="EMBL" id="WNKT01000016">
    <property type="protein sequence ID" value="MTW21266.1"/>
    <property type="molecule type" value="Genomic_DNA"/>
</dbReference>
<proteinExistence type="predicted"/>
<evidence type="ECO:0000256" key="1">
    <source>
        <dbReference type="SAM" id="Coils"/>
    </source>
</evidence>
<dbReference type="Proteomes" id="UP000434044">
    <property type="component" value="Unassembled WGS sequence"/>
</dbReference>
<name>A0A6N8EF47_9GAMM</name>
<organism evidence="3 4">
    <name type="scientific">Allochromatium palmeri</name>
    <dbReference type="NCBI Taxonomy" id="231048"/>
    <lineage>
        <taxon>Bacteria</taxon>
        <taxon>Pseudomonadati</taxon>
        <taxon>Pseudomonadota</taxon>
        <taxon>Gammaproteobacteria</taxon>
        <taxon>Chromatiales</taxon>
        <taxon>Chromatiaceae</taxon>
        <taxon>Allochromatium</taxon>
    </lineage>
</organism>
<dbReference type="OrthoDB" id="678047at2"/>
<keyword evidence="2" id="KW-1133">Transmembrane helix</keyword>
<sequence length="153" mass="18601">MALAQEDIVFIKQHLGEWLAEQSLGKPPVVYEVELRERMVRVEEELKHQRELMLQGFEQVDKRIEQVDKRLDLMKADMDKRLDLMKADMDKRFEQVDKRFEQVDKRFEQIDKRFEQVDKRFDEMLKRHDRHFMWLVGFIVSGVMVVIGAMRYL</sequence>
<keyword evidence="2" id="KW-0812">Transmembrane</keyword>
<feature type="transmembrane region" description="Helical" evidence="2">
    <location>
        <begin position="132"/>
        <end position="152"/>
    </location>
</feature>
<feature type="coiled-coil region" evidence="1">
    <location>
        <begin position="32"/>
        <end position="77"/>
    </location>
</feature>
<dbReference type="Gene3D" id="6.10.250.2540">
    <property type="match status" value="3"/>
</dbReference>
<evidence type="ECO:0000313" key="4">
    <source>
        <dbReference type="Proteomes" id="UP000434044"/>
    </source>
</evidence>
<evidence type="ECO:0008006" key="5">
    <source>
        <dbReference type="Google" id="ProtNLM"/>
    </source>
</evidence>
<keyword evidence="4" id="KW-1185">Reference proteome</keyword>
<dbReference type="AlphaFoldDB" id="A0A6N8EF47"/>
<evidence type="ECO:0000256" key="2">
    <source>
        <dbReference type="SAM" id="Phobius"/>
    </source>
</evidence>
<keyword evidence="2" id="KW-0472">Membrane</keyword>
<comment type="caution">
    <text evidence="3">The sequence shown here is derived from an EMBL/GenBank/DDBJ whole genome shotgun (WGS) entry which is preliminary data.</text>
</comment>
<accession>A0A6N8EF47</accession>
<protein>
    <recommendedName>
        <fullName evidence="5">DUF1640 domain-containing protein</fullName>
    </recommendedName>
</protein>
<evidence type="ECO:0000313" key="3">
    <source>
        <dbReference type="EMBL" id="MTW21266.1"/>
    </source>
</evidence>
<gene>
    <name evidence="3" type="ORF">GJ668_09150</name>
</gene>
<keyword evidence="1" id="KW-0175">Coiled coil</keyword>